<evidence type="ECO:0000256" key="2">
    <source>
        <dbReference type="ARBA" id="ARBA00022448"/>
    </source>
</evidence>
<reference evidence="9" key="1">
    <citation type="submission" date="2016-10" db="EMBL/GenBank/DDBJ databases">
        <title>Sequence of Gallionella enrichment culture.</title>
        <authorList>
            <person name="Poehlein A."/>
            <person name="Muehling M."/>
            <person name="Daniel R."/>
        </authorList>
    </citation>
    <scope>NUCLEOTIDE SEQUENCE</scope>
</reference>
<evidence type="ECO:0000256" key="3">
    <source>
        <dbReference type="ARBA" id="ARBA00022475"/>
    </source>
</evidence>
<comment type="caution">
    <text evidence="9">The sequence shown here is derived from an EMBL/GenBank/DDBJ whole genome shotgun (WGS) entry which is preliminary data.</text>
</comment>
<dbReference type="InterPro" id="IPR020846">
    <property type="entry name" value="MFS_dom"/>
</dbReference>
<feature type="transmembrane region" description="Helical" evidence="7">
    <location>
        <begin position="368"/>
        <end position="391"/>
    </location>
</feature>
<feature type="transmembrane region" description="Helical" evidence="7">
    <location>
        <begin position="258"/>
        <end position="275"/>
    </location>
</feature>
<dbReference type="GO" id="GO:0005886">
    <property type="term" value="C:plasma membrane"/>
    <property type="evidence" value="ECO:0007669"/>
    <property type="project" value="UniProtKB-SubCell"/>
</dbReference>
<dbReference type="PANTHER" id="PTHR23513:SF9">
    <property type="entry name" value="ENTEROBACTIN EXPORTER ENTS"/>
    <property type="match status" value="1"/>
</dbReference>
<sequence length="404" mass="41808">MQAPPLPLWRQRAFVAFWCGRVALTAGYQIVSVAIGWQIYAISGSAFDLGLVGLLQFLPRLALVLPAGALADRADRRAIAAASMALQAVVALVLLAASAHWGLQPSRALIFAASVAIGACRAFDTPALQALLPQLVAPPQQAQAIALSSSSVQTATIVAPALAGFAYALGAGWTYALNAVADVAGVALLLGLGALAAAPRRPPMTLRGMLDGVRYIRAERDVLGAISLDLFAVLLGGATALLPIYARDLLHAGPEGLGVLRAAPAVGALLSAAWLARHPLRRRAGRVMFGAVALFGVATLVFAFSRDLTLSLLALAVLGAADNVSVVIRGTLVQLQTPDALRGRVNAVNSLFIGASNQLGEFESGLTAALFGAVGAAALGGAGTLLVVALWMRWFPELWRRESI</sequence>
<organism evidence="9">
    <name type="scientific">mine drainage metagenome</name>
    <dbReference type="NCBI Taxonomy" id="410659"/>
    <lineage>
        <taxon>unclassified sequences</taxon>
        <taxon>metagenomes</taxon>
        <taxon>ecological metagenomes</taxon>
    </lineage>
</organism>
<feature type="transmembrane region" description="Helical" evidence="7">
    <location>
        <begin position="175"/>
        <end position="198"/>
    </location>
</feature>
<dbReference type="PANTHER" id="PTHR23513">
    <property type="entry name" value="INTEGRAL MEMBRANE EFFLUX PROTEIN-RELATED"/>
    <property type="match status" value="1"/>
</dbReference>
<keyword evidence="6 7" id="KW-0472">Membrane</keyword>
<dbReference type="AlphaFoldDB" id="A0A1J5Q040"/>
<evidence type="ECO:0000256" key="1">
    <source>
        <dbReference type="ARBA" id="ARBA00004651"/>
    </source>
</evidence>
<dbReference type="GO" id="GO:0022857">
    <property type="term" value="F:transmembrane transporter activity"/>
    <property type="evidence" value="ECO:0007669"/>
    <property type="project" value="InterPro"/>
</dbReference>
<dbReference type="Pfam" id="PF05977">
    <property type="entry name" value="MFS_3"/>
    <property type="match status" value="1"/>
</dbReference>
<feature type="transmembrane region" description="Helical" evidence="7">
    <location>
        <begin position="287"/>
        <end position="305"/>
    </location>
</feature>
<feature type="transmembrane region" description="Helical" evidence="7">
    <location>
        <begin position="222"/>
        <end position="246"/>
    </location>
</feature>
<evidence type="ECO:0000256" key="4">
    <source>
        <dbReference type="ARBA" id="ARBA00022692"/>
    </source>
</evidence>
<dbReference type="SUPFAM" id="SSF103473">
    <property type="entry name" value="MFS general substrate transporter"/>
    <property type="match status" value="1"/>
</dbReference>
<protein>
    <submittedName>
        <fullName evidence="9">Enterobactin exporter EntS</fullName>
    </submittedName>
</protein>
<evidence type="ECO:0000313" key="9">
    <source>
        <dbReference type="EMBL" id="OIQ76698.1"/>
    </source>
</evidence>
<gene>
    <name evidence="9" type="primary">entS_17</name>
    <name evidence="9" type="ORF">GALL_416170</name>
</gene>
<keyword evidence="3" id="KW-1003">Cell membrane</keyword>
<dbReference type="Gene3D" id="1.20.1250.20">
    <property type="entry name" value="MFS general substrate transporter like domains"/>
    <property type="match status" value="1"/>
</dbReference>
<name>A0A1J5Q040_9ZZZZ</name>
<feature type="domain" description="Major facilitator superfamily (MFS) profile" evidence="8">
    <location>
        <begin position="13"/>
        <end position="399"/>
    </location>
</feature>
<dbReference type="InterPro" id="IPR036259">
    <property type="entry name" value="MFS_trans_sf"/>
</dbReference>
<comment type="subcellular location">
    <subcellularLocation>
        <location evidence="1">Cell membrane</location>
        <topology evidence="1">Multi-pass membrane protein</topology>
    </subcellularLocation>
</comment>
<evidence type="ECO:0000259" key="8">
    <source>
        <dbReference type="PROSITE" id="PS50850"/>
    </source>
</evidence>
<dbReference type="InterPro" id="IPR010290">
    <property type="entry name" value="TM_effector"/>
</dbReference>
<dbReference type="CDD" id="cd06173">
    <property type="entry name" value="MFS_MefA_like"/>
    <property type="match status" value="1"/>
</dbReference>
<feature type="transmembrane region" description="Helical" evidence="7">
    <location>
        <begin position="79"/>
        <end position="103"/>
    </location>
</feature>
<dbReference type="EMBL" id="MLJW01001797">
    <property type="protein sequence ID" value="OIQ76698.1"/>
    <property type="molecule type" value="Genomic_DNA"/>
</dbReference>
<proteinExistence type="predicted"/>
<dbReference type="PROSITE" id="PS50850">
    <property type="entry name" value="MFS"/>
    <property type="match status" value="1"/>
</dbReference>
<keyword evidence="4 7" id="KW-0812">Transmembrane</keyword>
<evidence type="ECO:0000256" key="7">
    <source>
        <dbReference type="SAM" id="Phobius"/>
    </source>
</evidence>
<keyword evidence="5 7" id="KW-1133">Transmembrane helix</keyword>
<feature type="transmembrane region" description="Helical" evidence="7">
    <location>
        <begin position="12"/>
        <end position="31"/>
    </location>
</feature>
<evidence type="ECO:0000256" key="5">
    <source>
        <dbReference type="ARBA" id="ARBA00022989"/>
    </source>
</evidence>
<evidence type="ECO:0000256" key="6">
    <source>
        <dbReference type="ARBA" id="ARBA00023136"/>
    </source>
</evidence>
<accession>A0A1J5Q040</accession>
<keyword evidence="2" id="KW-0813">Transport</keyword>